<comment type="caution">
    <text evidence="1">The sequence shown here is derived from an EMBL/GenBank/DDBJ whole genome shotgun (WGS) entry which is preliminary data.</text>
</comment>
<sequence length="118" mass="12863">MGLRDELMADIGEAFDTDLADAVTEFTGRRIERGPAYDPVNEVWPEVEITYTGRGVIGGYKLELIDGIRILATDSKLTALQGDVDGTPRVGDKINGMEVLNVGQDPIGATWTLQLRKV</sequence>
<accession>A0ABU3MU40</accession>
<protein>
    <recommendedName>
        <fullName evidence="3">Glutamate 5-kinase</fullName>
    </recommendedName>
</protein>
<keyword evidence="2" id="KW-1185">Reference proteome</keyword>
<dbReference type="EMBL" id="JAPQTC020000004">
    <property type="protein sequence ID" value="MDT8505172.1"/>
    <property type="molecule type" value="Genomic_DNA"/>
</dbReference>
<evidence type="ECO:0008006" key="3">
    <source>
        <dbReference type="Google" id="ProtNLM"/>
    </source>
</evidence>
<organism evidence="1 2">
    <name type="scientific">Alcaligenes nematophilus</name>
    <dbReference type="NCBI Taxonomy" id="2994643"/>
    <lineage>
        <taxon>Bacteria</taxon>
        <taxon>Pseudomonadati</taxon>
        <taxon>Pseudomonadota</taxon>
        <taxon>Betaproteobacteria</taxon>
        <taxon>Burkholderiales</taxon>
        <taxon>Alcaligenaceae</taxon>
        <taxon>Alcaligenes</taxon>
    </lineage>
</organism>
<dbReference type="RefSeq" id="WP_268378274.1">
    <property type="nucleotide sequence ID" value="NZ_JAPQTC020000004.1"/>
</dbReference>
<dbReference type="Proteomes" id="UP001074635">
    <property type="component" value="Unassembled WGS sequence"/>
</dbReference>
<gene>
    <name evidence="1" type="ORF">OYC61_012770</name>
</gene>
<name>A0ABU3MU40_9BURK</name>
<evidence type="ECO:0000313" key="2">
    <source>
        <dbReference type="Proteomes" id="UP001074635"/>
    </source>
</evidence>
<proteinExistence type="predicted"/>
<reference evidence="1" key="1">
    <citation type="submission" date="2023-08" db="EMBL/GenBank/DDBJ databases">
        <title>Study of Resistomes in environmental pathogenic environmental.</title>
        <authorList>
            <person name="Bhattacharjee A."/>
            <person name="Singh A.K."/>
        </authorList>
    </citation>
    <scope>NUCLEOTIDE SEQUENCE</scope>
    <source>
        <strain evidence="1">S1</strain>
    </source>
</reference>
<evidence type="ECO:0000313" key="1">
    <source>
        <dbReference type="EMBL" id="MDT8505172.1"/>
    </source>
</evidence>